<evidence type="ECO:0000313" key="2">
    <source>
        <dbReference type="Proteomes" id="UP001172457"/>
    </source>
</evidence>
<dbReference type="CDD" id="cd00303">
    <property type="entry name" value="retropepsin_like"/>
    <property type="match status" value="1"/>
</dbReference>
<comment type="caution">
    <text evidence="1">The sequence shown here is derived from an EMBL/GenBank/DDBJ whole genome shotgun (WGS) entry which is preliminary data.</text>
</comment>
<proteinExistence type="predicted"/>
<dbReference type="Proteomes" id="UP001172457">
    <property type="component" value="Chromosome 7"/>
</dbReference>
<evidence type="ECO:0000313" key="1">
    <source>
        <dbReference type="EMBL" id="KAJ9542358.1"/>
    </source>
</evidence>
<sequence length="128" mass="14184">MTPDEAKEIPDVVSGTCHALVLIDSGVQGSYVSSTFLHYLNRKIRQLERSFIVEIADESQREIVEIIEVCMIIVGGKEFPAKFMPMCLGGDAQIGCNIKMIKAQSPTGKFEYVHGDRKKCEMGIISIC</sequence>
<organism evidence="1 2">
    <name type="scientific">Centaurea solstitialis</name>
    <name type="common">yellow star-thistle</name>
    <dbReference type="NCBI Taxonomy" id="347529"/>
    <lineage>
        <taxon>Eukaryota</taxon>
        <taxon>Viridiplantae</taxon>
        <taxon>Streptophyta</taxon>
        <taxon>Embryophyta</taxon>
        <taxon>Tracheophyta</taxon>
        <taxon>Spermatophyta</taxon>
        <taxon>Magnoliopsida</taxon>
        <taxon>eudicotyledons</taxon>
        <taxon>Gunneridae</taxon>
        <taxon>Pentapetalae</taxon>
        <taxon>asterids</taxon>
        <taxon>campanulids</taxon>
        <taxon>Asterales</taxon>
        <taxon>Asteraceae</taxon>
        <taxon>Carduoideae</taxon>
        <taxon>Cardueae</taxon>
        <taxon>Centaureinae</taxon>
        <taxon>Centaurea</taxon>
    </lineage>
</organism>
<dbReference type="Gene3D" id="2.40.70.10">
    <property type="entry name" value="Acid Proteases"/>
    <property type="match status" value="1"/>
</dbReference>
<dbReference type="InterPro" id="IPR021109">
    <property type="entry name" value="Peptidase_aspartic_dom_sf"/>
</dbReference>
<reference evidence="1" key="1">
    <citation type="submission" date="2023-03" db="EMBL/GenBank/DDBJ databases">
        <title>Chromosome-scale reference genome and RAD-based genetic map of yellow starthistle (Centaurea solstitialis) reveal putative structural variation and QTLs associated with invader traits.</title>
        <authorList>
            <person name="Reatini B."/>
            <person name="Cang F.A."/>
            <person name="Jiang Q."/>
            <person name="Mckibben M.T.W."/>
            <person name="Barker M.S."/>
            <person name="Rieseberg L.H."/>
            <person name="Dlugosch K.M."/>
        </authorList>
    </citation>
    <scope>NUCLEOTIDE SEQUENCE</scope>
    <source>
        <strain evidence="1">CAN-66</strain>
        <tissue evidence="1">Leaf</tissue>
    </source>
</reference>
<name>A0AA38SP10_9ASTR</name>
<keyword evidence="2" id="KW-1185">Reference proteome</keyword>
<dbReference type="AlphaFoldDB" id="A0AA38SP10"/>
<protein>
    <submittedName>
        <fullName evidence="1">Uncharacterized protein</fullName>
    </submittedName>
</protein>
<dbReference type="Pfam" id="PF08284">
    <property type="entry name" value="RVP_2"/>
    <property type="match status" value="1"/>
</dbReference>
<accession>A0AA38SP10</accession>
<dbReference type="EMBL" id="JARYMX010000007">
    <property type="protein sequence ID" value="KAJ9542358.1"/>
    <property type="molecule type" value="Genomic_DNA"/>
</dbReference>
<gene>
    <name evidence="1" type="ORF">OSB04_028864</name>
</gene>